<evidence type="ECO:0000259" key="1">
    <source>
        <dbReference type="Pfam" id="PF01796"/>
    </source>
</evidence>
<dbReference type="EMBL" id="CP030943">
    <property type="protein sequence ID" value="UUP19996.1"/>
    <property type="molecule type" value="Genomic_DNA"/>
</dbReference>
<evidence type="ECO:0000313" key="3">
    <source>
        <dbReference type="Proteomes" id="UP001342418"/>
    </source>
</evidence>
<dbReference type="SUPFAM" id="SSF50249">
    <property type="entry name" value="Nucleic acid-binding proteins"/>
    <property type="match status" value="1"/>
</dbReference>
<reference evidence="2 3" key="1">
    <citation type="submission" date="2018-07" db="EMBL/GenBank/DDBJ databases">
        <title>Genome sequence of Nitratireductor thuwali#1536.</title>
        <authorList>
            <person name="Michoud G."/>
            <person name="Merlino G."/>
            <person name="Sefrji F.O."/>
            <person name="Daffonchio D."/>
        </authorList>
    </citation>
    <scope>NUCLEOTIDE SEQUENCE [LARGE SCALE GENOMIC DNA]</scope>
    <source>
        <strain evidence="2 3">Nit1536</strain>
        <plasmid evidence="2 3">p1536_2</plasmid>
    </source>
</reference>
<dbReference type="InterPro" id="IPR052513">
    <property type="entry name" value="Thioester_dehydratase-like"/>
</dbReference>
<dbReference type="PANTHER" id="PTHR34075:SF5">
    <property type="entry name" value="BLR3430 PROTEIN"/>
    <property type="match status" value="1"/>
</dbReference>
<name>A0ABY5MRQ7_9HYPH</name>
<dbReference type="Pfam" id="PF01796">
    <property type="entry name" value="OB_ChsH2_C"/>
    <property type="match status" value="1"/>
</dbReference>
<gene>
    <name evidence="2" type="ORF">NTH_04511</name>
</gene>
<keyword evidence="3" id="KW-1185">Reference proteome</keyword>
<dbReference type="Proteomes" id="UP001342418">
    <property type="component" value="Plasmid p1536_2"/>
</dbReference>
<proteinExistence type="predicted"/>
<keyword evidence="2" id="KW-0614">Plasmid</keyword>
<dbReference type="InterPro" id="IPR002878">
    <property type="entry name" value="ChsH2_C"/>
</dbReference>
<dbReference type="InterPro" id="IPR012340">
    <property type="entry name" value="NA-bd_OB-fold"/>
</dbReference>
<evidence type="ECO:0000313" key="2">
    <source>
        <dbReference type="EMBL" id="UUP19996.1"/>
    </source>
</evidence>
<geneLocation type="plasmid" evidence="2 3">
    <name>p1536_2</name>
</geneLocation>
<accession>A0ABY5MRQ7</accession>
<dbReference type="PANTHER" id="PTHR34075">
    <property type="entry name" value="BLR3430 PROTEIN"/>
    <property type="match status" value="1"/>
</dbReference>
<organism evidence="2 3">
    <name type="scientific">Nitratireductor thuwali</name>
    <dbReference type="NCBI Taxonomy" id="2267699"/>
    <lineage>
        <taxon>Bacteria</taxon>
        <taxon>Pseudomonadati</taxon>
        <taxon>Pseudomonadota</taxon>
        <taxon>Alphaproteobacteria</taxon>
        <taxon>Hyphomicrobiales</taxon>
        <taxon>Phyllobacteriaceae</taxon>
        <taxon>Nitratireductor</taxon>
    </lineage>
</organism>
<sequence length="126" mass="14457">MKVGRRHSSFVETFQTFQGKRELHLARCRDCHEILPYTQRLCQRHPASALEWIEASGRARLHTFTEYRISYSPAHPAPYVVAMVELEEGPRLVSTVLQEAGCELRTELVLQANFDDDGRLVFIPSS</sequence>
<protein>
    <recommendedName>
        <fullName evidence="1">ChsH2 C-terminal OB-fold domain-containing protein</fullName>
    </recommendedName>
</protein>
<feature type="domain" description="ChsH2 C-terminal OB-fold" evidence="1">
    <location>
        <begin position="52"/>
        <end position="113"/>
    </location>
</feature>
<dbReference type="RefSeq" id="WP_422392464.1">
    <property type="nucleotide sequence ID" value="NZ_CP030943.1"/>
</dbReference>